<dbReference type="CDD" id="cd06577">
    <property type="entry name" value="PASTA_pknB"/>
    <property type="match status" value="1"/>
</dbReference>
<dbReference type="AlphaFoldDB" id="A0A1G4G908"/>
<dbReference type="EMBL" id="LT608328">
    <property type="protein sequence ID" value="SCM59036.1"/>
    <property type="molecule type" value="Genomic_DNA"/>
</dbReference>
<evidence type="ECO:0000256" key="2">
    <source>
        <dbReference type="SAM" id="Phobius"/>
    </source>
</evidence>
<accession>A0A1G4G908</accession>
<dbReference type="SUPFAM" id="SSF54184">
    <property type="entry name" value="Penicillin-binding protein 2x (pbp-2x), c-terminal domain"/>
    <property type="match status" value="1"/>
</dbReference>
<evidence type="ECO:0000259" key="3">
    <source>
        <dbReference type="PROSITE" id="PS51178"/>
    </source>
</evidence>
<dbReference type="SMART" id="SM00740">
    <property type="entry name" value="PASTA"/>
    <property type="match status" value="2"/>
</dbReference>
<dbReference type="InterPro" id="IPR005543">
    <property type="entry name" value="PASTA_dom"/>
</dbReference>
<sequence length="224" mass="24347">MSAKPTAKKNRSNSIFFNLVAICVVAILLLLVTNLFLNIYTRHGQNVVVPQLQGFQEEEAAAILRSKGLHIRVVDSIYKKDAVPGSIIDQTPKPNNKVKEGREIYVTIYSRNPQQVSVPGLVDFSSRQAIALLNSIGFTQIAIEEVPAQYSGLVISVEYRGRKLLPDEQIPAGSPLKLVVGSGMAKDSLNMSGEIVVPPANGEAVTGSTQNKPAQPSRMDESFF</sequence>
<proteinExistence type="predicted"/>
<dbReference type="STRING" id="1642646.ING2E5A_2225"/>
<dbReference type="Proteomes" id="UP000178485">
    <property type="component" value="Chromosome i"/>
</dbReference>
<keyword evidence="2" id="KW-0812">Transmembrane</keyword>
<reference evidence="4 5" key="1">
    <citation type="submission" date="2016-08" db="EMBL/GenBank/DDBJ databases">
        <authorList>
            <person name="Seilhamer J.J."/>
        </authorList>
    </citation>
    <scope>NUCLEOTIDE SEQUENCE [LARGE SCALE GENOMIC DNA]</scope>
    <source>
        <strain evidence="4">ING2-E5A</strain>
    </source>
</reference>
<feature type="domain" description="PASTA" evidence="3">
    <location>
        <begin position="44"/>
        <end position="110"/>
    </location>
</feature>
<evidence type="ECO:0000313" key="4">
    <source>
        <dbReference type="EMBL" id="SCM59036.1"/>
    </source>
</evidence>
<organism evidence="4 5">
    <name type="scientific">Petrimonas mucosa</name>
    <dbReference type="NCBI Taxonomy" id="1642646"/>
    <lineage>
        <taxon>Bacteria</taxon>
        <taxon>Pseudomonadati</taxon>
        <taxon>Bacteroidota</taxon>
        <taxon>Bacteroidia</taxon>
        <taxon>Bacteroidales</taxon>
        <taxon>Dysgonomonadaceae</taxon>
        <taxon>Petrimonas</taxon>
    </lineage>
</organism>
<gene>
    <name evidence="4" type="ORF">ING2E5A_2225</name>
</gene>
<feature type="transmembrane region" description="Helical" evidence="2">
    <location>
        <begin position="15"/>
        <end position="37"/>
    </location>
</feature>
<dbReference type="KEGG" id="pmuc:ING2E5A_2225"/>
<evidence type="ECO:0000256" key="1">
    <source>
        <dbReference type="SAM" id="MobiDB-lite"/>
    </source>
</evidence>
<keyword evidence="2" id="KW-1133">Transmembrane helix</keyword>
<name>A0A1G4G908_9BACT</name>
<keyword evidence="2" id="KW-0472">Membrane</keyword>
<keyword evidence="5" id="KW-1185">Reference proteome</keyword>
<dbReference type="PROSITE" id="PS51178">
    <property type="entry name" value="PASTA"/>
    <property type="match status" value="2"/>
</dbReference>
<evidence type="ECO:0000313" key="5">
    <source>
        <dbReference type="Proteomes" id="UP000178485"/>
    </source>
</evidence>
<dbReference type="Pfam" id="PF03793">
    <property type="entry name" value="PASTA"/>
    <property type="match status" value="1"/>
</dbReference>
<dbReference type="Gene3D" id="3.30.10.20">
    <property type="match status" value="2"/>
</dbReference>
<feature type="region of interest" description="Disordered" evidence="1">
    <location>
        <begin position="201"/>
        <end position="224"/>
    </location>
</feature>
<protein>
    <recommendedName>
        <fullName evidence="3">PASTA domain-containing protein</fullName>
    </recommendedName>
</protein>
<dbReference type="RefSeq" id="WP_071137389.1">
    <property type="nucleotide sequence ID" value="NZ_DUQN01000046.1"/>
</dbReference>
<feature type="domain" description="PASTA" evidence="3">
    <location>
        <begin position="112"/>
        <end position="182"/>
    </location>
</feature>